<reference evidence="1" key="1">
    <citation type="journal article" date="2020" name="Fungal Divers.">
        <title>Resolving the Mortierellaceae phylogeny through synthesis of multi-gene phylogenetics and phylogenomics.</title>
        <authorList>
            <person name="Vandepol N."/>
            <person name="Liber J."/>
            <person name="Desiro A."/>
            <person name="Na H."/>
            <person name="Kennedy M."/>
            <person name="Barry K."/>
            <person name="Grigoriev I.V."/>
            <person name="Miller A.N."/>
            <person name="O'Donnell K."/>
            <person name="Stajich J.E."/>
            <person name="Bonito G."/>
        </authorList>
    </citation>
    <scope>NUCLEOTIDE SEQUENCE</scope>
    <source>
        <strain evidence="1">MES-2147</strain>
    </source>
</reference>
<accession>A0A9P6LUZ3</accession>
<dbReference type="AlphaFoldDB" id="A0A9P6LUZ3"/>
<gene>
    <name evidence="1" type="ORF">BGZ65_012886</name>
</gene>
<evidence type="ECO:0000313" key="1">
    <source>
        <dbReference type="EMBL" id="KAF9943979.1"/>
    </source>
</evidence>
<sequence length="258" mass="28643">MDPAEHKIAIDKGTDKRRYVLRGSIMTNGHKLNVLAYSLTQAAPSAASKKRPNNTRSKLVDVRDLLATKDIEEIFGEQGRRVVVGIDPGIKSTSTGCILDSMEMSRPKNITVTQGSHAFPTKKYLKGLEYAKEKQGINKLENMIEPIMCPQAEADHQGDSWSQLRQSIESHVRSVLLVQEPLRQFYSSPMFKVKSFHLQQAKTAITNKGIDRMIAATGCKGKPEDGSARPLFVVGDGEFGPRRGVALHQQFISILKKK</sequence>
<comment type="caution">
    <text evidence="1">The sequence shown here is derived from an EMBL/GenBank/DDBJ whole genome shotgun (WGS) entry which is preliminary data.</text>
</comment>
<protein>
    <submittedName>
        <fullName evidence="1">Uncharacterized protein</fullName>
    </submittedName>
</protein>
<organism evidence="1 2">
    <name type="scientific">Modicella reniformis</name>
    <dbReference type="NCBI Taxonomy" id="1440133"/>
    <lineage>
        <taxon>Eukaryota</taxon>
        <taxon>Fungi</taxon>
        <taxon>Fungi incertae sedis</taxon>
        <taxon>Mucoromycota</taxon>
        <taxon>Mortierellomycotina</taxon>
        <taxon>Mortierellomycetes</taxon>
        <taxon>Mortierellales</taxon>
        <taxon>Mortierellaceae</taxon>
        <taxon>Modicella</taxon>
    </lineage>
</organism>
<feature type="non-terminal residue" evidence="1">
    <location>
        <position position="258"/>
    </location>
</feature>
<dbReference type="OrthoDB" id="2427108at2759"/>
<proteinExistence type="predicted"/>
<name>A0A9P6LUZ3_9FUNG</name>
<evidence type="ECO:0000313" key="2">
    <source>
        <dbReference type="Proteomes" id="UP000749646"/>
    </source>
</evidence>
<keyword evidence="2" id="KW-1185">Reference proteome</keyword>
<dbReference type="EMBL" id="JAAAHW010008672">
    <property type="protein sequence ID" value="KAF9943979.1"/>
    <property type="molecule type" value="Genomic_DNA"/>
</dbReference>
<dbReference type="Proteomes" id="UP000749646">
    <property type="component" value="Unassembled WGS sequence"/>
</dbReference>